<organism evidence="2 3">
    <name type="scientific">Mumia flava</name>
    <dbReference type="NCBI Taxonomy" id="1348852"/>
    <lineage>
        <taxon>Bacteria</taxon>
        <taxon>Bacillati</taxon>
        <taxon>Actinomycetota</taxon>
        <taxon>Actinomycetes</taxon>
        <taxon>Propionibacteriales</taxon>
        <taxon>Nocardioidaceae</taxon>
        <taxon>Mumia</taxon>
    </lineage>
</organism>
<dbReference type="EMBL" id="PGEZ01000001">
    <property type="protein sequence ID" value="PJJ57974.1"/>
    <property type="molecule type" value="Genomic_DNA"/>
</dbReference>
<dbReference type="RefSeq" id="WP_100414813.1">
    <property type="nucleotide sequence ID" value="NZ_PGEZ01000001.1"/>
</dbReference>
<protein>
    <submittedName>
        <fullName evidence="2">Glycine/D-amino acid oxidase-like deaminating enzyme</fullName>
    </submittedName>
</protein>
<dbReference type="AlphaFoldDB" id="A0A2M9BJ70"/>
<evidence type="ECO:0000313" key="3">
    <source>
        <dbReference type="Proteomes" id="UP000230842"/>
    </source>
</evidence>
<dbReference type="PANTHER" id="PTHR13847:SF281">
    <property type="entry name" value="FAD DEPENDENT OXIDOREDUCTASE DOMAIN-CONTAINING PROTEIN"/>
    <property type="match status" value="1"/>
</dbReference>
<sequence length="482" mass="52822">MPVRRPLIAGRDWRPTVFERQAPPDAVVDASLTDSEAGCFWLEDVADTTAYPHLTGDHACDLVVVGGGYTGLWTAVKAKLRNPGARVTLLEGQTVGWAASGRNGGFCDASLTHGEENGRTRWPEEYDTLARLGDENLDAIAAAVESLKLDCDFERTGSLDVATEPHQVEWLAEAGADLLDADAVRAEVDSPTYLAGVWHRDSTAMLHPAKLAKELARAADGLGVQIFEHSHVEALEADGRRGPVTVRTPRGAVRADRAVLATNVFPSLLARYRWHTIPVYDYALMTEPLTDAQMDAIGWRNRQGVGDSANQFHYYRLSADNRVLFGGYDAIYRYGGQVRSAYEDRPETYRRLASHFLTTFPQLEGVRFTHRWAGAIDTSTQFCAFYGLAKQGRVAHAAGFTGLGVGATHFAADVMLDLLSGESTPRTQVEMVRKKPLPFPPEPVASVGIHTTRWSLDRADHHGGRRNAWLRALDAVGLGFDS</sequence>
<dbReference type="OrthoDB" id="9805852at2"/>
<dbReference type="Gene3D" id="3.30.9.10">
    <property type="entry name" value="D-Amino Acid Oxidase, subunit A, domain 2"/>
    <property type="match status" value="1"/>
</dbReference>
<dbReference type="Proteomes" id="UP000230842">
    <property type="component" value="Unassembled WGS sequence"/>
</dbReference>
<dbReference type="InterPro" id="IPR036188">
    <property type="entry name" value="FAD/NAD-bd_sf"/>
</dbReference>
<dbReference type="GO" id="GO:0005737">
    <property type="term" value="C:cytoplasm"/>
    <property type="evidence" value="ECO:0007669"/>
    <property type="project" value="TreeGrafter"/>
</dbReference>
<accession>A0A2M9BJ70</accession>
<proteinExistence type="predicted"/>
<feature type="domain" description="FAD dependent oxidoreductase" evidence="1">
    <location>
        <begin position="61"/>
        <end position="417"/>
    </location>
</feature>
<keyword evidence="3" id="KW-1185">Reference proteome</keyword>
<name>A0A2M9BJ70_9ACTN</name>
<dbReference type="PANTHER" id="PTHR13847">
    <property type="entry name" value="SARCOSINE DEHYDROGENASE-RELATED"/>
    <property type="match status" value="1"/>
</dbReference>
<comment type="caution">
    <text evidence="2">The sequence shown here is derived from an EMBL/GenBank/DDBJ whole genome shotgun (WGS) entry which is preliminary data.</text>
</comment>
<dbReference type="InterPro" id="IPR006076">
    <property type="entry name" value="FAD-dep_OxRdtase"/>
</dbReference>
<dbReference type="Pfam" id="PF01266">
    <property type="entry name" value="DAO"/>
    <property type="match status" value="1"/>
</dbReference>
<dbReference type="SUPFAM" id="SSF51905">
    <property type="entry name" value="FAD/NAD(P)-binding domain"/>
    <property type="match status" value="1"/>
</dbReference>
<gene>
    <name evidence="2" type="ORF">CLV56_2217</name>
</gene>
<evidence type="ECO:0000259" key="1">
    <source>
        <dbReference type="Pfam" id="PF01266"/>
    </source>
</evidence>
<evidence type="ECO:0000313" key="2">
    <source>
        <dbReference type="EMBL" id="PJJ57974.1"/>
    </source>
</evidence>
<dbReference type="Gene3D" id="3.50.50.60">
    <property type="entry name" value="FAD/NAD(P)-binding domain"/>
    <property type="match status" value="1"/>
</dbReference>
<reference evidence="2 3" key="1">
    <citation type="submission" date="2017-11" db="EMBL/GenBank/DDBJ databases">
        <title>Genomic Encyclopedia of Archaeal and Bacterial Type Strains, Phase II (KMG-II): From Individual Species to Whole Genera.</title>
        <authorList>
            <person name="Goeker M."/>
        </authorList>
    </citation>
    <scope>NUCLEOTIDE SEQUENCE [LARGE SCALE GENOMIC DNA]</scope>
    <source>
        <strain evidence="2 3">DSM 27763</strain>
    </source>
</reference>